<dbReference type="InterPro" id="IPR003439">
    <property type="entry name" value="ABC_transporter-like_ATP-bd"/>
</dbReference>
<dbReference type="CDD" id="cd03244">
    <property type="entry name" value="ABCC_MRP_domain2"/>
    <property type="match status" value="1"/>
</dbReference>
<accession>A0A7R9JS80</accession>
<dbReference type="InterPro" id="IPR050173">
    <property type="entry name" value="ABC_transporter_C-like"/>
</dbReference>
<feature type="transmembrane region" description="Helical" evidence="13">
    <location>
        <begin position="487"/>
        <end position="511"/>
    </location>
</feature>
<dbReference type="Pfam" id="PF00664">
    <property type="entry name" value="ABC_membrane"/>
    <property type="match status" value="1"/>
</dbReference>
<dbReference type="CDD" id="cd03250">
    <property type="entry name" value="ABCC_MRP_domain1"/>
    <property type="match status" value="1"/>
</dbReference>
<dbReference type="EMBL" id="OE839746">
    <property type="protein sequence ID" value="CAD7588457.1"/>
    <property type="molecule type" value="Genomic_DNA"/>
</dbReference>
<comment type="subcellular location">
    <subcellularLocation>
        <location evidence="1">Vacuole membrane</location>
        <topology evidence="1">Multi-pass membrane protein</topology>
    </subcellularLocation>
</comment>
<dbReference type="AlphaFoldDB" id="A0A7R9JS80"/>
<comment type="similarity">
    <text evidence="2">Belongs to the ABC transporter superfamily. ABCC family. Conjugate transporter (TC 3.A.1.208) subfamily.</text>
</comment>
<proteinExistence type="inferred from homology"/>
<dbReference type="PROSITE" id="PS50929">
    <property type="entry name" value="ABC_TM1F"/>
    <property type="match status" value="1"/>
</dbReference>
<feature type="region of interest" description="Disordered" evidence="12">
    <location>
        <begin position="346"/>
        <end position="407"/>
    </location>
</feature>
<dbReference type="SUPFAM" id="SSF52540">
    <property type="entry name" value="P-loop containing nucleoside triphosphate hydrolases"/>
    <property type="match status" value="2"/>
</dbReference>
<evidence type="ECO:0000256" key="9">
    <source>
        <dbReference type="ARBA" id="ARBA00023136"/>
    </source>
</evidence>
<evidence type="ECO:0000256" key="8">
    <source>
        <dbReference type="ARBA" id="ARBA00022989"/>
    </source>
</evidence>
<dbReference type="InterPro" id="IPR027417">
    <property type="entry name" value="P-loop_NTPase"/>
</dbReference>
<keyword evidence="5" id="KW-0677">Repeat</keyword>
<keyword evidence="3" id="KW-0813">Transport</keyword>
<feature type="domain" description="ABC transmembrane type-1" evidence="15">
    <location>
        <begin position="438"/>
        <end position="719"/>
    </location>
</feature>
<comment type="catalytic activity">
    <reaction evidence="11">
        <text>leukotriene C4(in) + ATP + H2O = leukotriene C4(out) + ADP + phosphate + H(+)</text>
        <dbReference type="Rhea" id="RHEA:38963"/>
        <dbReference type="ChEBI" id="CHEBI:15377"/>
        <dbReference type="ChEBI" id="CHEBI:15378"/>
        <dbReference type="ChEBI" id="CHEBI:30616"/>
        <dbReference type="ChEBI" id="CHEBI:43474"/>
        <dbReference type="ChEBI" id="CHEBI:57973"/>
        <dbReference type="ChEBI" id="CHEBI:456216"/>
    </reaction>
    <physiologicalReaction direction="left-to-right" evidence="11">
        <dbReference type="Rhea" id="RHEA:38964"/>
    </physiologicalReaction>
</comment>
<evidence type="ECO:0000256" key="1">
    <source>
        <dbReference type="ARBA" id="ARBA00004128"/>
    </source>
</evidence>
<evidence type="ECO:0000259" key="14">
    <source>
        <dbReference type="PROSITE" id="PS50893"/>
    </source>
</evidence>
<evidence type="ECO:0000256" key="3">
    <source>
        <dbReference type="ARBA" id="ARBA00022448"/>
    </source>
</evidence>
<evidence type="ECO:0000259" key="15">
    <source>
        <dbReference type="PROSITE" id="PS50929"/>
    </source>
</evidence>
<dbReference type="PANTHER" id="PTHR24223:SF443">
    <property type="entry name" value="MULTIDRUG-RESISTANCE LIKE PROTEIN 1, ISOFORM I"/>
    <property type="match status" value="1"/>
</dbReference>
<dbReference type="GO" id="GO:0015431">
    <property type="term" value="F:ABC-type glutathione S-conjugate transporter activity"/>
    <property type="evidence" value="ECO:0007669"/>
    <property type="project" value="UniProtKB-EC"/>
</dbReference>
<dbReference type="SMART" id="SM00382">
    <property type="entry name" value="AAA"/>
    <property type="match status" value="2"/>
</dbReference>
<feature type="compositionally biased region" description="Polar residues" evidence="12">
    <location>
        <begin position="379"/>
        <end position="394"/>
    </location>
</feature>
<dbReference type="Gene3D" id="1.20.1560.10">
    <property type="entry name" value="ABC transporter type 1, transmembrane domain"/>
    <property type="match status" value="2"/>
</dbReference>
<feature type="domain" description="ABC transporter" evidence="14">
    <location>
        <begin position="758"/>
        <end position="970"/>
    </location>
</feature>
<dbReference type="InterPro" id="IPR017871">
    <property type="entry name" value="ABC_transporter-like_CS"/>
</dbReference>
<keyword evidence="8 13" id="KW-1133">Transmembrane helix</keyword>
<dbReference type="CDD" id="cd18603">
    <property type="entry name" value="ABC_6TM_MRP1_2_3_6_D2_like"/>
    <property type="match status" value="1"/>
</dbReference>
<dbReference type="FunFam" id="1.20.1560.10:FF:000001">
    <property type="entry name" value="ATP-binding cassette subfamily C member 1"/>
    <property type="match status" value="1"/>
</dbReference>
<reference evidence="16" key="1">
    <citation type="submission" date="2020-11" db="EMBL/GenBank/DDBJ databases">
        <authorList>
            <person name="Tran Van P."/>
        </authorList>
    </citation>
    <scope>NUCLEOTIDE SEQUENCE</scope>
</reference>
<sequence>MKVSLVSFATYVLIDENHVLDAQRAFVSLSLFNIMRQPLAMVPQVIASLIQASVSLKRLNTFMNDAELDPSSVAHDQFENTPLHIEKGNFAWGPDEPPVLKNISLRVREGALVAIVGMVGSGKSSLISAMLGEMDKLSGTVNTKGSIAYVPQQAWIQNATVQYNITFGQQVNNRTYHKVVSACALKADLDMLPGGDQTEIGEKGINMSGGQKQRVSLARAVYSDANIYFLDDPLSAVDSHVGKHIFEEVIGPAGLLRKKTRILVTHSITFLPSVDEIVVLKNGEVSEMGSYDQLLERKGAFAEFLVQHLQKTLATPDTVSEADLEEIKQQLETAIGRDELQRQLSVSASSISGSRSDIHSLGGRSRTSSLRRVGSVSSMKTDNTKQPSNGSLQTENKEKRMQSKGGRRLIEAEVAQTGSVKWRVYGHYFRSIGAMFIVGTLLFNAFFQSFQVGTNMWLSAWSTNAYGAQNESGAQDLYLGVYGALGIGQVLSVLVSMLSVSIGAINAASVLHNTLLANVFRLPQSLFDTTPIGRILTRFSSDVNVLDQTFPMILRMAVPNVYKMMATLFVIVYSTPIFVGVILPLGIIYYFIQQIYVSTSRQLKRLQSISNAPILSNFGESLTGVPTIRAYGIQERFTKMSEDLVDKNQMSYYLTITTNRWLSVRLETIGNIIIFFSSIFAVLGRDTMDPGLVGLSISYAMQITQSLNMLVRQTSDIETNIVAVERIKEYAAYKQEAPWENPSHPVAPDWPQAGHVVFRDYKLRYREGLDLVLRGINVTVEGGEKVGIVGRTGAGKSSLTLALFRIVEAAGGSILIDGEDISQLGLHTLRSRLTIIPQDPVLFSGTLRRNLDPFATFSDMDVWQALEHAHLKTFVKSLPAGLNHEVSEGGENLSVGQRQLICLARALLRKTKLLILDEATAAVDLDTDDLIQNAFLSHRVMVLDKGLVIEFNTPEALLQDKTSVFYSMAKDAGLV</sequence>
<keyword evidence="6" id="KW-0547">Nucleotide-binding</keyword>
<feature type="compositionally biased region" description="Low complexity" evidence="12">
    <location>
        <begin position="346"/>
        <end position="378"/>
    </location>
</feature>
<evidence type="ECO:0000256" key="2">
    <source>
        <dbReference type="ARBA" id="ARBA00009726"/>
    </source>
</evidence>
<dbReference type="FunFam" id="3.40.50.300:FF:000163">
    <property type="entry name" value="Multidrug resistance-associated protein member 4"/>
    <property type="match status" value="1"/>
</dbReference>
<dbReference type="PROSITE" id="PS50893">
    <property type="entry name" value="ABC_TRANSPORTER_2"/>
    <property type="match status" value="2"/>
</dbReference>
<feature type="transmembrane region" description="Helical" evidence="13">
    <location>
        <begin position="565"/>
        <end position="592"/>
    </location>
</feature>
<keyword evidence="7" id="KW-0067">ATP-binding</keyword>
<dbReference type="InterPro" id="IPR003593">
    <property type="entry name" value="AAA+_ATPase"/>
</dbReference>
<dbReference type="Gene3D" id="3.40.50.300">
    <property type="entry name" value="P-loop containing nucleotide triphosphate hydrolases"/>
    <property type="match status" value="2"/>
</dbReference>
<evidence type="ECO:0000256" key="5">
    <source>
        <dbReference type="ARBA" id="ARBA00022737"/>
    </source>
</evidence>
<evidence type="ECO:0000256" key="12">
    <source>
        <dbReference type="SAM" id="MobiDB-lite"/>
    </source>
</evidence>
<feature type="domain" description="ABC transporter" evidence="14">
    <location>
        <begin position="83"/>
        <end position="307"/>
    </location>
</feature>
<dbReference type="Pfam" id="PF00005">
    <property type="entry name" value="ABC_tran"/>
    <property type="match status" value="2"/>
</dbReference>
<dbReference type="GO" id="GO:0005524">
    <property type="term" value="F:ATP binding"/>
    <property type="evidence" value="ECO:0007669"/>
    <property type="project" value="UniProtKB-KW"/>
</dbReference>
<evidence type="ECO:0000256" key="7">
    <source>
        <dbReference type="ARBA" id="ARBA00022840"/>
    </source>
</evidence>
<evidence type="ECO:0000313" key="16">
    <source>
        <dbReference type="EMBL" id="CAD7588457.1"/>
    </source>
</evidence>
<dbReference type="InterPro" id="IPR011527">
    <property type="entry name" value="ABC1_TM_dom"/>
</dbReference>
<keyword evidence="9 13" id="KW-0472">Membrane</keyword>
<dbReference type="GO" id="GO:0016887">
    <property type="term" value="F:ATP hydrolysis activity"/>
    <property type="evidence" value="ECO:0007669"/>
    <property type="project" value="InterPro"/>
</dbReference>
<feature type="transmembrane region" description="Helical" evidence="13">
    <location>
        <begin position="428"/>
        <end position="447"/>
    </location>
</feature>
<gene>
    <name evidence="16" type="ORF">TGEB3V08_LOCUS2523</name>
</gene>
<evidence type="ECO:0000256" key="10">
    <source>
        <dbReference type="ARBA" id="ARBA00024220"/>
    </source>
</evidence>
<dbReference type="PROSITE" id="PS00211">
    <property type="entry name" value="ABC_TRANSPORTER_1"/>
    <property type="match status" value="2"/>
</dbReference>
<evidence type="ECO:0000256" key="11">
    <source>
        <dbReference type="ARBA" id="ARBA00047523"/>
    </source>
</evidence>
<organism evidence="16">
    <name type="scientific">Timema genevievae</name>
    <name type="common">Walking stick</name>
    <dbReference type="NCBI Taxonomy" id="629358"/>
    <lineage>
        <taxon>Eukaryota</taxon>
        <taxon>Metazoa</taxon>
        <taxon>Ecdysozoa</taxon>
        <taxon>Arthropoda</taxon>
        <taxon>Hexapoda</taxon>
        <taxon>Insecta</taxon>
        <taxon>Pterygota</taxon>
        <taxon>Neoptera</taxon>
        <taxon>Polyneoptera</taxon>
        <taxon>Phasmatodea</taxon>
        <taxon>Timematodea</taxon>
        <taxon>Timematoidea</taxon>
        <taxon>Timematidae</taxon>
        <taxon>Timema</taxon>
    </lineage>
</organism>
<evidence type="ECO:0000256" key="4">
    <source>
        <dbReference type="ARBA" id="ARBA00022692"/>
    </source>
</evidence>
<evidence type="ECO:0000256" key="6">
    <source>
        <dbReference type="ARBA" id="ARBA00022741"/>
    </source>
</evidence>
<protein>
    <recommendedName>
        <fullName evidence="10">ABC-type glutathione-S-conjugate transporter</fullName>
        <ecNumber evidence="10">7.6.2.3</ecNumber>
    </recommendedName>
</protein>
<dbReference type="EC" id="7.6.2.3" evidence="10"/>
<dbReference type="GO" id="GO:0005774">
    <property type="term" value="C:vacuolar membrane"/>
    <property type="evidence" value="ECO:0007669"/>
    <property type="project" value="UniProtKB-SubCell"/>
</dbReference>
<name>A0A7R9JS80_TIMGE</name>
<dbReference type="FunFam" id="3.40.50.300:FF:000293">
    <property type="entry name" value="ATP binding cassette subfamily C member 1"/>
    <property type="match status" value="1"/>
</dbReference>
<dbReference type="SUPFAM" id="SSF90123">
    <property type="entry name" value="ABC transporter transmembrane region"/>
    <property type="match status" value="1"/>
</dbReference>
<dbReference type="PANTHER" id="PTHR24223">
    <property type="entry name" value="ATP-BINDING CASSETTE SUB-FAMILY C"/>
    <property type="match status" value="1"/>
</dbReference>
<evidence type="ECO:0000256" key="13">
    <source>
        <dbReference type="SAM" id="Phobius"/>
    </source>
</evidence>
<dbReference type="InterPro" id="IPR036640">
    <property type="entry name" value="ABC1_TM_sf"/>
</dbReference>
<keyword evidence="4 13" id="KW-0812">Transmembrane</keyword>